<dbReference type="Pfam" id="PF00023">
    <property type="entry name" value="Ank"/>
    <property type="match status" value="1"/>
</dbReference>
<dbReference type="PANTHER" id="PTHR24198">
    <property type="entry name" value="ANKYRIN REPEAT AND PROTEIN KINASE DOMAIN-CONTAINING PROTEIN"/>
    <property type="match status" value="1"/>
</dbReference>
<reference evidence="4" key="1">
    <citation type="submission" date="2023-06" db="EMBL/GenBank/DDBJ databases">
        <title>Survivors Of The Sea: Transcriptome response of Skeletonema marinoi to long-term dormancy.</title>
        <authorList>
            <person name="Pinder M.I.M."/>
            <person name="Kourtchenko O."/>
            <person name="Robertson E.K."/>
            <person name="Larsson T."/>
            <person name="Maumus F."/>
            <person name="Osuna-Cruz C.M."/>
            <person name="Vancaester E."/>
            <person name="Stenow R."/>
            <person name="Vandepoele K."/>
            <person name="Ploug H."/>
            <person name="Bruchert V."/>
            <person name="Godhe A."/>
            <person name="Topel M."/>
        </authorList>
    </citation>
    <scope>NUCLEOTIDE SEQUENCE</scope>
    <source>
        <strain evidence="4">R05AC</strain>
    </source>
</reference>
<gene>
    <name evidence="4" type="ORF">QTG54_015150</name>
</gene>
<comment type="caution">
    <text evidence="4">The sequence shown here is derived from an EMBL/GenBank/DDBJ whole genome shotgun (WGS) entry which is preliminary data.</text>
</comment>
<keyword evidence="5" id="KW-1185">Reference proteome</keyword>
<proteinExistence type="predicted"/>
<dbReference type="GO" id="GO:0005737">
    <property type="term" value="C:cytoplasm"/>
    <property type="evidence" value="ECO:0007669"/>
    <property type="project" value="TreeGrafter"/>
</dbReference>
<sequence>MSKNGPTSADDAQSSEEFVQLIEFQLNKICQCKTFNLLSEEVLRELITRHGLKPNNNLNIRDYEFFLRACCNERVTEGIIRCLLEYFPDAGSFTSTDGKTPLHLICNNTNVTRSMVELLIDAAPNSVRIVTQLGWMPLHCLCLNRKLDDETSMEILKLLIQKCPQAVRHADYDTGFLPVHRACGSRAPDFCRVLIEAYPGSGRITASNGMLPIHIACTSNTVATVEYLYKLYPEVIHHKTANGVYPIHFAMKVKLQTIGGRISLLHFACRQQYTHPNIEAALEMIKVIYDAHPEAIEDSRIVSTFQYFHQQVQTFLNTQLAYSRQARDHRLMMTPDVNGQLPLHTALQSNVRLGSIKLLVKGNPSAIRTFDRSGLIPLHVACRHHDSTVVQYLVGLDTTTLDAMDREGNTALHCACLGAEFDTIALLLDKYDAVSVSKRNAQKKLPIDILWDSNAVVNRESVEYTESVFRLLKAYPETVMNIE</sequence>
<dbReference type="InterPro" id="IPR002110">
    <property type="entry name" value="Ankyrin_rpt"/>
</dbReference>
<evidence type="ECO:0000313" key="4">
    <source>
        <dbReference type="EMBL" id="KAK1734147.1"/>
    </source>
</evidence>
<feature type="repeat" description="ANK" evidence="3">
    <location>
        <begin position="97"/>
        <end position="125"/>
    </location>
</feature>
<evidence type="ECO:0000313" key="5">
    <source>
        <dbReference type="Proteomes" id="UP001224775"/>
    </source>
</evidence>
<evidence type="ECO:0000256" key="1">
    <source>
        <dbReference type="ARBA" id="ARBA00022737"/>
    </source>
</evidence>
<protein>
    <submittedName>
        <fullName evidence="4">Ankyrin repeat domain-containing protein</fullName>
    </submittedName>
</protein>
<keyword evidence="2 3" id="KW-0040">ANK repeat</keyword>
<dbReference type="AlphaFoldDB" id="A0AAD8XUV9"/>
<dbReference type="Gene3D" id="1.25.40.20">
    <property type="entry name" value="Ankyrin repeat-containing domain"/>
    <property type="match status" value="2"/>
</dbReference>
<evidence type="ECO:0000256" key="3">
    <source>
        <dbReference type="PROSITE-ProRule" id="PRU00023"/>
    </source>
</evidence>
<dbReference type="SMART" id="SM00248">
    <property type="entry name" value="ANK"/>
    <property type="match status" value="8"/>
</dbReference>
<evidence type="ECO:0000256" key="2">
    <source>
        <dbReference type="ARBA" id="ARBA00023043"/>
    </source>
</evidence>
<organism evidence="4 5">
    <name type="scientific">Skeletonema marinoi</name>
    <dbReference type="NCBI Taxonomy" id="267567"/>
    <lineage>
        <taxon>Eukaryota</taxon>
        <taxon>Sar</taxon>
        <taxon>Stramenopiles</taxon>
        <taxon>Ochrophyta</taxon>
        <taxon>Bacillariophyta</taxon>
        <taxon>Coscinodiscophyceae</taxon>
        <taxon>Thalassiosirophycidae</taxon>
        <taxon>Thalassiosirales</taxon>
        <taxon>Skeletonemataceae</taxon>
        <taxon>Skeletonema</taxon>
        <taxon>Skeletonema marinoi-dohrnii complex</taxon>
    </lineage>
</organism>
<dbReference type="PANTHER" id="PTHR24198:SF188">
    <property type="entry name" value="ANKYRIN REPEAT DOMAIN 55"/>
    <property type="match status" value="1"/>
</dbReference>
<dbReference type="Proteomes" id="UP001224775">
    <property type="component" value="Unassembled WGS sequence"/>
</dbReference>
<keyword evidence="1" id="KW-0677">Repeat</keyword>
<dbReference type="Pfam" id="PF12796">
    <property type="entry name" value="Ank_2"/>
    <property type="match status" value="1"/>
</dbReference>
<dbReference type="InterPro" id="IPR036770">
    <property type="entry name" value="Ankyrin_rpt-contain_sf"/>
</dbReference>
<dbReference type="SUPFAM" id="SSF48403">
    <property type="entry name" value="Ankyrin repeat"/>
    <property type="match status" value="1"/>
</dbReference>
<dbReference type="EMBL" id="JATAAI010000041">
    <property type="protein sequence ID" value="KAK1734147.1"/>
    <property type="molecule type" value="Genomic_DNA"/>
</dbReference>
<name>A0AAD8XUV9_9STRA</name>
<dbReference type="PROSITE" id="PS50088">
    <property type="entry name" value="ANK_REPEAT"/>
    <property type="match status" value="1"/>
</dbReference>
<accession>A0AAD8XUV9</accession>